<comment type="caution">
    <text evidence="3">The sequence shown here is derived from an EMBL/GenBank/DDBJ whole genome shotgun (WGS) entry which is preliminary data.</text>
</comment>
<dbReference type="EMBL" id="AMZH03005863">
    <property type="protein sequence ID" value="RRT65298.1"/>
    <property type="molecule type" value="Genomic_DNA"/>
</dbReference>
<dbReference type="GO" id="GO:0005524">
    <property type="term" value="F:ATP binding"/>
    <property type="evidence" value="ECO:0007669"/>
    <property type="project" value="UniProtKB-KW"/>
</dbReference>
<dbReference type="GO" id="GO:0110051">
    <property type="term" value="P:metabolite repair"/>
    <property type="evidence" value="ECO:0007669"/>
    <property type="project" value="TreeGrafter"/>
</dbReference>
<proteinExistence type="predicted"/>
<accession>A0A426ZMU3</accession>
<sequence>MSGSIASSGCPEYCMWASSAVVRRQLFLIRSLGGYCCQIHSHRMRGIQGANVAASEADAESIIRRVTPTLDPIRYKGQAGEHFHACKISSNLCHCGADLSHVFCTKDAATVIKSYSPELIVHPVLEESYSVSLEDICPAE</sequence>
<protein>
    <submittedName>
        <fullName evidence="3">Uncharacterized protein</fullName>
    </submittedName>
</protein>
<evidence type="ECO:0000313" key="4">
    <source>
        <dbReference type="Proteomes" id="UP000287651"/>
    </source>
</evidence>
<dbReference type="GO" id="GO:0047453">
    <property type="term" value="F:ATP-dependent NAD(P)H-hydrate dehydratase activity"/>
    <property type="evidence" value="ECO:0007669"/>
    <property type="project" value="TreeGrafter"/>
</dbReference>
<evidence type="ECO:0000313" key="3">
    <source>
        <dbReference type="EMBL" id="RRT65298.1"/>
    </source>
</evidence>
<dbReference type="AlphaFoldDB" id="A0A426ZMU3"/>
<name>A0A426ZMU3_ENSVE</name>
<evidence type="ECO:0000256" key="1">
    <source>
        <dbReference type="ARBA" id="ARBA00022741"/>
    </source>
</evidence>
<organism evidence="3 4">
    <name type="scientific">Ensete ventricosum</name>
    <name type="common">Abyssinian banana</name>
    <name type="synonym">Musa ensete</name>
    <dbReference type="NCBI Taxonomy" id="4639"/>
    <lineage>
        <taxon>Eukaryota</taxon>
        <taxon>Viridiplantae</taxon>
        <taxon>Streptophyta</taxon>
        <taxon>Embryophyta</taxon>
        <taxon>Tracheophyta</taxon>
        <taxon>Spermatophyta</taxon>
        <taxon>Magnoliopsida</taxon>
        <taxon>Liliopsida</taxon>
        <taxon>Zingiberales</taxon>
        <taxon>Musaceae</taxon>
        <taxon>Ensete</taxon>
    </lineage>
</organism>
<reference evidence="3 4" key="1">
    <citation type="journal article" date="2014" name="Agronomy (Basel)">
        <title>A Draft Genome Sequence for Ensete ventricosum, the Drought-Tolerant Tree Against Hunger.</title>
        <authorList>
            <person name="Harrison J."/>
            <person name="Moore K.A."/>
            <person name="Paszkiewicz K."/>
            <person name="Jones T."/>
            <person name="Grant M."/>
            <person name="Ambacheew D."/>
            <person name="Muzemil S."/>
            <person name="Studholme D.J."/>
        </authorList>
    </citation>
    <scope>NUCLEOTIDE SEQUENCE [LARGE SCALE GENOMIC DNA]</scope>
</reference>
<dbReference type="PANTHER" id="PTHR12592:SF0">
    <property type="entry name" value="ATP-DEPENDENT (S)-NAD(P)H-HYDRATE DEHYDRATASE"/>
    <property type="match status" value="1"/>
</dbReference>
<evidence type="ECO:0000256" key="2">
    <source>
        <dbReference type="ARBA" id="ARBA00022840"/>
    </source>
</evidence>
<dbReference type="InterPro" id="IPR029056">
    <property type="entry name" value="Ribokinase-like"/>
</dbReference>
<dbReference type="PANTHER" id="PTHR12592">
    <property type="entry name" value="ATP-DEPENDENT (S)-NAD(P)H-HYDRATE DEHYDRATASE FAMILY MEMBER"/>
    <property type="match status" value="1"/>
</dbReference>
<keyword evidence="2" id="KW-0067">ATP-binding</keyword>
<keyword evidence="1" id="KW-0547">Nucleotide-binding</keyword>
<dbReference type="Proteomes" id="UP000287651">
    <property type="component" value="Unassembled WGS sequence"/>
</dbReference>
<gene>
    <name evidence="3" type="ORF">B296_00038130</name>
</gene>
<dbReference type="Gene3D" id="3.40.1190.20">
    <property type="match status" value="1"/>
</dbReference>